<dbReference type="GO" id="GO:0016811">
    <property type="term" value="F:hydrolase activity, acting on carbon-nitrogen (but not peptide) bonds, in linear amides"/>
    <property type="evidence" value="ECO:0007669"/>
    <property type="project" value="InterPro"/>
</dbReference>
<evidence type="ECO:0000313" key="11">
    <source>
        <dbReference type="EMBL" id="GMH88039.1"/>
    </source>
</evidence>
<dbReference type="PANTHER" id="PTHR46187">
    <property type="entry name" value="ALKALINE CERAMIDASE 3"/>
    <property type="match status" value="1"/>
</dbReference>
<feature type="transmembrane region" description="Helical" evidence="10">
    <location>
        <begin position="299"/>
        <end position="319"/>
    </location>
</feature>
<feature type="binding site" evidence="7">
    <location>
        <position position="256"/>
    </location>
    <ligand>
        <name>Ca(2+)</name>
        <dbReference type="ChEBI" id="CHEBI:29108"/>
    </ligand>
</feature>
<feature type="transmembrane region" description="Helical" evidence="10">
    <location>
        <begin position="331"/>
        <end position="348"/>
    </location>
</feature>
<dbReference type="Pfam" id="PF05875">
    <property type="entry name" value="Ceramidase"/>
    <property type="match status" value="1"/>
</dbReference>
<dbReference type="AlphaFoldDB" id="A0A9W7EPD3"/>
<feature type="binding site" evidence="7">
    <location>
        <position position="261"/>
    </location>
    <ligand>
        <name>Ca(2+)</name>
        <dbReference type="ChEBI" id="CHEBI:29108"/>
    </ligand>
</feature>
<dbReference type="GO" id="GO:0046514">
    <property type="term" value="P:ceramide catabolic process"/>
    <property type="evidence" value="ECO:0007669"/>
    <property type="project" value="TreeGrafter"/>
</dbReference>
<name>A0A9W7EPD3_9STRA</name>
<evidence type="ECO:0000256" key="5">
    <source>
        <dbReference type="ARBA" id="ARBA00022989"/>
    </source>
</evidence>
<dbReference type="InterPro" id="IPR008901">
    <property type="entry name" value="ACER"/>
</dbReference>
<accession>A0A9W7EPD3</accession>
<comment type="similarity">
    <text evidence="2">Belongs to the alkaline ceramidase family.</text>
</comment>
<feature type="transmembrane region" description="Helical" evidence="10">
    <location>
        <begin position="453"/>
        <end position="474"/>
    </location>
</feature>
<protein>
    <submittedName>
        <fullName evidence="11">Uncharacterized protein</fullName>
    </submittedName>
</protein>
<proteinExistence type="inferred from homology"/>
<keyword evidence="7" id="KW-0106">Calcium</keyword>
<evidence type="ECO:0000313" key="12">
    <source>
        <dbReference type="Proteomes" id="UP001162640"/>
    </source>
</evidence>
<evidence type="ECO:0000256" key="6">
    <source>
        <dbReference type="ARBA" id="ARBA00023136"/>
    </source>
</evidence>
<evidence type="ECO:0000256" key="2">
    <source>
        <dbReference type="ARBA" id="ARBA00009780"/>
    </source>
</evidence>
<evidence type="ECO:0000256" key="10">
    <source>
        <dbReference type="SAM" id="Phobius"/>
    </source>
</evidence>
<keyword evidence="6 10" id="KW-0472">Membrane</keyword>
<keyword evidence="4" id="KW-0378">Hydrolase</keyword>
<keyword evidence="8" id="KW-0862">Zinc</keyword>
<comment type="caution">
    <text evidence="11">The sequence shown here is derived from an EMBL/GenBank/DDBJ whole genome shotgun (WGS) entry which is preliminary data.</text>
</comment>
<feature type="transmembrane region" description="Helical" evidence="10">
    <location>
        <begin position="384"/>
        <end position="404"/>
    </location>
</feature>
<feature type="region of interest" description="Disordered" evidence="9">
    <location>
        <begin position="129"/>
        <end position="156"/>
    </location>
</feature>
<dbReference type="GO" id="GO:0046513">
    <property type="term" value="P:ceramide biosynthetic process"/>
    <property type="evidence" value="ECO:0007669"/>
    <property type="project" value="TreeGrafter"/>
</dbReference>
<sequence length="475" mass="53798">MARSKSRSRPSSASKQIPPTNDDHAPPNSKVSIYWPLEKKYFNARVGNDRDKSGMVTITYTHGDVEKLDMRSQTWKLLERTPAPRVTPRRSIKKPMQFVADFSSALSKDPQNKWYSDMNTDHIGRVARETPKKSKAASSSAKPQPQPSGEHAPPNSRVSIYLPLEKKYFKGWLGSEINSKGETTVTYDDEDVEQLDMRKQAWKLLEQPAPSTFPQKQVYTLSASPFPAPAVPLTLLALTAFSYHMQGGEGRPPTIDWCEKNNEFTPLVKEFFNCLSMFPWIFTSGYGLYKSYFFGAARWVITAYCLSFSIAIGSYLFHAELTRFTQALDELPMLWLGLHSTALFYPVTKYKWTSFLSKKADSVLIVGATVITYLYTCTEQYEHFLLPYSAITVATFLFLLLHMLSNQDSRMKKRGLVGVCSMALGAALWVVELHTCRDWLKLHACWHLGVGSATYYVIGYAAVEFCGVGFNTLFW</sequence>
<comment type="subcellular location">
    <subcellularLocation>
        <location evidence="1">Membrane</location>
        <topology evidence="1">Multi-pass membrane protein</topology>
    </subcellularLocation>
</comment>
<feature type="binding site" evidence="8">
    <location>
        <position position="318"/>
    </location>
    <ligand>
        <name>Zn(2+)</name>
        <dbReference type="ChEBI" id="CHEBI:29105"/>
        <note>catalytic</note>
    </ligand>
</feature>
<feature type="binding site" evidence="7">
    <location>
        <position position="257"/>
    </location>
    <ligand>
        <name>Ca(2+)</name>
        <dbReference type="ChEBI" id="CHEBI:29108"/>
    </ligand>
</feature>
<reference evidence="12" key="1">
    <citation type="journal article" date="2023" name="Commun. Biol.">
        <title>Genome analysis of Parmales, the sister group of diatoms, reveals the evolutionary specialization of diatoms from phago-mixotrophs to photoautotrophs.</title>
        <authorList>
            <person name="Ban H."/>
            <person name="Sato S."/>
            <person name="Yoshikawa S."/>
            <person name="Yamada K."/>
            <person name="Nakamura Y."/>
            <person name="Ichinomiya M."/>
            <person name="Sato N."/>
            <person name="Blanc-Mathieu R."/>
            <person name="Endo H."/>
            <person name="Kuwata A."/>
            <person name="Ogata H."/>
        </authorList>
    </citation>
    <scope>NUCLEOTIDE SEQUENCE [LARGE SCALE GENOMIC DNA]</scope>
</reference>
<dbReference type="EMBL" id="BLQM01000405">
    <property type="protein sequence ID" value="GMH88039.1"/>
    <property type="molecule type" value="Genomic_DNA"/>
</dbReference>
<evidence type="ECO:0000256" key="7">
    <source>
        <dbReference type="PIRSR" id="PIRSR608901-1"/>
    </source>
</evidence>
<feature type="binding site" evidence="8">
    <location>
        <position position="447"/>
    </location>
    <ligand>
        <name>Zn(2+)</name>
        <dbReference type="ChEBI" id="CHEBI:29105"/>
        <note>catalytic</note>
    </ligand>
</feature>
<keyword evidence="5 10" id="KW-1133">Transmembrane helix</keyword>
<keyword evidence="3 10" id="KW-0812">Transmembrane</keyword>
<comment type="cofactor">
    <cofactor evidence="8">
        <name>Zn(2+)</name>
        <dbReference type="ChEBI" id="CHEBI:29105"/>
    </cofactor>
</comment>
<organism evidence="11 12">
    <name type="scientific">Triparma laevis f. inornata</name>
    <dbReference type="NCBI Taxonomy" id="1714386"/>
    <lineage>
        <taxon>Eukaryota</taxon>
        <taxon>Sar</taxon>
        <taxon>Stramenopiles</taxon>
        <taxon>Ochrophyta</taxon>
        <taxon>Bolidophyceae</taxon>
        <taxon>Parmales</taxon>
        <taxon>Triparmaceae</taxon>
        <taxon>Triparma</taxon>
    </lineage>
</organism>
<dbReference type="GO" id="GO:0005789">
    <property type="term" value="C:endoplasmic reticulum membrane"/>
    <property type="evidence" value="ECO:0007669"/>
    <property type="project" value="TreeGrafter"/>
</dbReference>
<dbReference type="PANTHER" id="PTHR46187:SF3">
    <property type="entry name" value="ALKALINE CERAMIDASE 3"/>
    <property type="match status" value="1"/>
</dbReference>
<evidence type="ECO:0000256" key="9">
    <source>
        <dbReference type="SAM" id="MobiDB-lite"/>
    </source>
</evidence>
<evidence type="ECO:0000256" key="8">
    <source>
        <dbReference type="PIRSR" id="PIRSR608901-2"/>
    </source>
</evidence>
<evidence type="ECO:0000256" key="3">
    <source>
        <dbReference type="ARBA" id="ARBA00022692"/>
    </source>
</evidence>
<feature type="binding site" evidence="7">
    <location>
        <position position="259"/>
    </location>
    <ligand>
        <name>Ca(2+)</name>
        <dbReference type="ChEBI" id="CHEBI:29108"/>
    </ligand>
</feature>
<feature type="region of interest" description="Disordered" evidence="9">
    <location>
        <begin position="1"/>
        <end position="30"/>
    </location>
</feature>
<keyword evidence="7" id="KW-0479">Metal-binding</keyword>
<evidence type="ECO:0000256" key="1">
    <source>
        <dbReference type="ARBA" id="ARBA00004141"/>
    </source>
</evidence>
<feature type="binding site" evidence="8">
    <location>
        <position position="443"/>
    </location>
    <ligand>
        <name>Zn(2+)</name>
        <dbReference type="ChEBI" id="CHEBI:29105"/>
        <note>catalytic</note>
    </ligand>
</feature>
<dbReference type="GO" id="GO:0046872">
    <property type="term" value="F:metal ion binding"/>
    <property type="evidence" value="ECO:0007669"/>
    <property type="project" value="UniProtKB-KW"/>
</dbReference>
<dbReference type="Proteomes" id="UP001162640">
    <property type="component" value="Unassembled WGS sequence"/>
</dbReference>
<evidence type="ECO:0000256" key="4">
    <source>
        <dbReference type="ARBA" id="ARBA00022801"/>
    </source>
</evidence>
<feature type="binding site" evidence="7">
    <location>
        <position position="270"/>
    </location>
    <ligand>
        <name>Ca(2+)</name>
        <dbReference type="ChEBI" id="CHEBI:29108"/>
    </ligand>
</feature>
<gene>
    <name evidence="11" type="ORF">TL16_g11037</name>
</gene>
<feature type="transmembrane region" description="Helical" evidence="10">
    <location>
        <begin position="416"/>
        <end position="433"/>
    </location>
</feature>